<evidence type="ECO:0000313" key="13">
    <source>
        <dbReference type="Proteomes" id="UP000178647"/>
    </source>
</evidence>
<dbReference type="GO" id="GO:0045333">
    <property type="term" value="P:cellular respiration"/>
    <property type="evidence" value="ECO:0007669"/>
    <property type="project" value="UniProtKB-ARBA"/>
</dbReference>
<evidence type="ECO:0000256" key="1">
    <source>
        <dbReference type="ARBA" id="ARBA00001946"/>
    </source>
</evidence>
<evidence type="ECO:0000256" key="3">
    <source>
        <dbReference type="ARBA" id="ARBA00001966"/>
    </source>
</evidence>
<comment type="cofactor">
    <cofactor evidence="3">
        <name>[4Fe-4S] cluster</name>
        <dbReference type="ChEBI" id="CHEBI:49883"/>
    </cofactor>
</comment>
<dbReference type="PANTHER" id="PTHR48084">
    <property type="entry name" value="2-OXOGLUTARATE OXIDOREDUCTASE SUBUNIT KORB-RELATED"/>
    <property type="match status" value="1"/>
</dbReference>
<dbReference type="AlphaFoldDB" id="A0A1G2EG80"/>
<dbReference type="Gene3D" id="3.40.50.970">
    <property type="match status" value="1"/>
</dbReference>
<dbReference type="Proteomes" id="UP000178647">
    <property type="component" value="Unassembled WGS sequence"/>
</dbReference>
<comment type="caution">
    <text evidence="12">The sequence shown here is derived from an EMBL/GenBank/DDBJ whole genome shotgun (WGS) entry which is preliminary data.</text>
</comment>
<dbReference type="SUPFAM" id="SSF52518">
    <property type="entry name" value="Thiamin diphosphate-binding fold (THDP-binding)"/>
    <property type="match status" value="1"/>
</dbReference>
<dbReference type="InterPro" id="IPR029061">
    <property type="entry name" value="THDP-binding"/>
</dbReference>
<feature type="domain" description="Pyruvate ferredoxin oxidoreductase beta subunit C-terminal" evidence="11">
    <location>
        <begin position="204"/>
        <end position="266"/>
    </location>
</feature>
<reference evidence="12 13" key="1">
    <citation type="journal article" date="2016" name="Nat. Commun.">
        <title>Thousands of microbial genomes shed light on interconnected biogeochemical processes in an aquifer system.</title>
        <authorList>
            <person name="Anantharaman K."/>
            <person name="Brown C.T."/>
            <person name="Hug L.A."/>
            <person name="Sharon I."/>
            <person name="Castelle C.J."/>
            <person name="Probst A.J."/>
            <person name="Thomas B.C."/>
            <person name="Singh A."/>
            <person name="Wilkins M.J."/>
            <person name="Karaoz U."/>
            <person name="Brodie E.L."/>
            <person name="Williams K.H."/>
            <person name="Hubbard S.S."/>
            <person name="Banfield J.F."/>
        </authorList>
    </citation>
    <scope>NUCLEOTIDE SEQUENCE [LARGE SCALE GENOMIC DNA]</scope>
</reference>
<evidence type="ECO:0000259" key="10">
    <source>
        <dbReference type="Pfam" id="PF02775"/>
    </source>
</evidence>
<dbReference type="GO" id="GO:0030976">
    <property type="term" value="F:thiamine pyrophosphate binding"/>
    <property type="evidence" value="ECO:0007669"/>
    <property type="project" value="InterPro"/>
</dbReference>
<evidence type="ECO:0000256" key="6">
    <source>
        <dbReference type="ARBA" id="ARBA00023002"/>
    </source>
</evidence>
<evidence type="ECO:0000256" key="5">
    <source>
        <dbReference type="ARBA" id="ARBA00022842"/>
    </source>
</evidence>
<dbReference type="CDD" id="cd03375">
    <property type="entry name" value="TPP_OGFOR"/>
    <property type="match status" value="1"/>
</dbReference>
<keyword evidence="9" id="KW-0786">Thiamine pyrophosphate</keyword>
<evidence type="ECO:0000259" key="11">
    <source>
        <dbReference type="Pfam" id="PF12367"/>
    </source>
</evidence>
<dbReference type="InterPro" id="IPR011766">
    <property type="entry name" value="TPP_enzyme_TPP-bd"/>
</dbReference>
<feature type="domain" description="Thiamine pyrophosphate enzyme TPP-binding" evidence="10">
    <location>
        <begin position="46"/>
        <end position="193"/>
    </location>
</feature>
<dbReference type="GO" id="GO:0046872">
    <property type="term" value="F:metal ion binding"/>
    <property type="evidence" value="ECO:0007669"/>
    <property type="project" value="UniProtKB-KW"/>
</dbReference>
<keyword evidence="5" id="KW-0460">Magnesium</keyword>
<evidence type="ECO:0000256" key="2">
    <source>
        <dbReference type="ARBA" id="ARBA00001964"/>
    </source>
</evidence>
<gene>
    <name evidence="12" type="ORF">A2896_00040</name>
</gene>
<keyword evidence="7" id="KW-0408">Iron</keyword>
<dbReference type="InterPro" id="IPR032686">
    <property type="entry name" value="PFO_beta_C"/>
</dbReference>
<dbReference type="STRING" id="1801672.A2896_00040"/>
<keyword evidence="4" id="KW-0479">Metal-binding</keyword>
<keyword evidence="8" id="KW-0411">Iron-sulfur</keyword>
<accession>A0A1G2EG80</accession>
<sequence>MKPEDLSTKEINTWCPGCPNFGILQAVKEAVAELAIASNTAIVTGIGCHAKIYDYLNLKAFYGIHGRVLPIAFGTKLGDPQMTVIGFGGDGDTYAEGMEHFIHHCRYNADLTMLVHNNQVFSLTTGQFTPTTEKGFKDGSSPLGLGEKPFNPLVLALAAGATFVARGYALNVPHLKELIKKAILHKGFSFIDILQPCIVYHKHSLPYLNKNVYQIEKTHDLGNLNQALAKAREWDYSYEKDSKVPIGVFYQKQRPTFESQWPQLKKPWHIVGRKPDWAKIIKEFK</sequence>
<dbReference type="PANTHER" id="PTHR48084:SF4">
    <property type="entry name" value="2-OXOGLUTARATE OXIDOREDUCTASE SUBUNIT KORB"/>
    <property type="match status" value="1"/>
</dbReference>
<dbReference type="EMBL" id="MHMH01000015">
    <property type="protein sequence ID" value="OGZ24228.1"/>
    <property type="molecule type" value="Genomic_DNA"/>
</dbReference>
<name>A0A1G2EG80_9BACT</name>
<evidence type="ECO:0000256" key="4">
    <source>
        <dbReference type="ARBA" id="ARBA00022723"/>
    </source>
</evidence>
<proteinExistence type="predicted"/>
<dbReference type="NCBIfam" id="TIGR02177">
    <property type="entry name" value="PorB_KorB"/>
    <property type="match status" value="1"/>
</dbReference>
<comment type="cofactor">
    <cofactor evidence="2">
        <name>thiamine diphosphate</name>
        <dbReference type="ChEBI" id="CHEBI:58937"/>
    </cofactor>
</comment>
<dbReference type="InterPro" id="IPR011896">
    <property type="entry name" value="OFOB"/>
</dbReference>
<evidence type="ECO:0000313" key="12">
    <source>
        <dbReference type="EMBL" id="OGZ24228.1"/>
    </source>
</evidence>
<comment type="cofactor">
    <cofactor evidence="1">
        <name>Mg(2+)</name>
        <dbReference type="ChEBI" id="CHEBI:18420"/>
    </cofactor>
</comment>
<keyword evidence="6" id="KW-0560">Oxidoreductase</keyword>
<dbReference type="InterPro" id="IPR051457">
    <property type="entry name" value="2-oxoacid:Fd_oxidoreductase"/>
</dbReference>
<evidence type="ECO:0000256" key="7">
    <source>
        <dbReference type="ARBA" id="ARBA00023004"/>
    </source>
</evidence>
<dbReference type="Pfam" id="PF12367">
    <property type="entry name" value="PFO_beta_C"/>
    <property type="match status" value="1"/>
</dbReference>
<evidence type="ECO:0000256" key="8">
    <source>
        <dbReference type="ARBA" id="ARBA00023014"/>
    </source>
</evidence>
<dbReference type="GO" id="GO:0051536">
    <property type="term" value="F:iron-sulfur cluster binding"/>
    <property type="evidence" value="ECO:0007669"/>
    <property type="project" value="UniProtKB-KW"/>
</dbReference>
<dbReference type="Pfam" id="PF02775">
    <property type="entry name" value="TPP_enzyme_C"/>
    <property type="match status" value="1"/>
</dbReference>
<dbReference type="GO" id="GO:0016625">
    <property type="term" value="F:oxidoreductase activity, acting on the aldehyde or oxo group of donors, iron-sulfur protein as acceptor"/>
    <property type="evidence" value="ECO:0007669"/>
    <property type="project" value="UniProtKB-ARBA"/>
</dbReference>
<evidence type="ECO:0008006" key="14">
    <source>
        <dbReference type="Google" id="ProtNLM"/>
    </source>
</evidence>
<organism evidence="12 13">
    <name type="scientific">Candidatus Nealsonbacteria bacterium RIFCSPLOWO2_01_FULL_43_32</name>
    <dbReference type="NCBI Taxonomy" id="1801672"/>
    <lineage>
        <taxon>Bacteria</taxon>
        <taxon>Candidatus Nealsoniibacteriota</taxon>
    </lineage>
</organism>
<protein>
    <recommendedName>
        <fullName evidence="14">2-oxoglutarate synthase</fullName>
    </recommendedName>
</protein>
<evidence type="ECO:0000256" key="9">
    <source>
        <dbReference type="ARBA" id="ARBA00023052"/>
    </source>
</evidence>